<feature type="domain" description="Laminin EGF-like" evidence="20">
    <location>
        <begin position="799"/>
        <end position="852"/>
    </location>
</feature>
<dbReference type="GO" id="GO:0043113">
    <property type="term" value="P:receptor clustering"/>
    <property type="evidence" value="ECO:0007669"/>
    <property type="project" value="Ensembl"/>
</dbReference>
<gene>
    <name evidence="23" type="primary">AGRN</name>
</gene>
<dbReference type="InterPro" id="IPR013320">
    <property type="entry name" value="ConA-like_dom_sf"/>
</dbReference>
<dbReference type="SUPFAM" id="SSF57196">
    <property type="entry name" value="EGF/Laminin"/>
    <property type="match status" value="3"/>
</dbReference>
<dbReference type="InterPro" id="IPR001881">
    <property type="entry name" value="EGF-like_Ca-bd_dom"/>
</dbReference>
<organism evidence="23 24">
    <name type="scientific">Taeniopygia guttata</name>
    <name type="common">Zebra finch</name>
    <name type="synonym">Poephila guttata</name>
    <dbReference type="NCBI Taxonomy" id="59729"/>
    <lineage>
        <taxon>Eukaryota</taxon>
        <taxon>Metazoa</taxon>
        <taxon>Chordata</taxon>
        <taxon>Craniata</taxon>
        <taxon>Vertebrata</taxon>
        <taxon>Euteleostomi</taxon>
        <taxon>Archelosauria</taxon>
        <taxon>Archosauria</taxon>
        <taxon>Dinosauria</taxon>
        <taxon>Saurischia</taxon>
        <taxon>Theropoda</taxon>
        <taxon>Coelurosauria</taxon>
        <taxon>Aves</taxon>
        <taxon>Neognathae</taxon>
        <taxon>Neoaves</taxon>
        <taxon>Telluraves</taxon>
        <taxon>Australaves</taxon>
        <taxon>Passeriformes</taxon>
        <taxon>Passeroidea</taxon>
        <taxon>Estrildidae</taxon>
        <taxon>Estrildinae</taxon>
        <taxon>Taeniopygia</taxon>
    </lineage>
</organism>
<dbReference type="FunFam" id="2.60.120.200:FF:000031">
    <property type="entry name" value="NtA agrin"/>
    <property type="match status" value="1"/>
</dbReference>
<evidence type="ECO:0000256" key="11">
    <source>
        <dbReference type="ARBA" id="ARBA00023292"/>
    </source>
</evidence>
<dbReference type="FunFam" id="3.30.60.30:FF:000019">
    <property type="entry name" value="NtA agrin"/>
    <property type="match status" value="1"/>
</dbReference>
<dbReference type="SMART" id="SM00057">
    <property type="entry name" value="FIMAC"/>
    <property type="match status" value="4"/>
</dbReference>
<evidence type="ECO:0000256" key="6">
    <source>
        <dbReference type="ARBA" id="ARBA00022729"/>
    </source>
</evidence>
<dbReference type="InterPro" id="IPR001791">
    <property type="entry name" value="Laminin_G"/>
</dbReference>
<name>A0A674HR53_TAEGU</name>
<keyword evidence="10" id="KW-0325">Glycoprotein</keyword>
<dbReference type="Proteomes" id="UP000007754">
    <property type="component" value="Chromosome 21"/>
</dbReference>
<feature type="disulfide bond" evidence="14">
    <location>
        <begin position="801"/>
        <end position="818"/>
    </location>
</feature>
<dbReference type="GO" id="GO:0030154">
    <property type="term" value="P:cell differentiation"/>
    <property type="evidence" value="ECO:0007669"/>
    <property type="project" value="UniProtKB-KW"/>
</dbReference>
<feature type="compositionally biased region" description="Pro residues" evidence="15">
    <location>
        <begin position="1313"/>
        <end position="1327"/>
    </location>
</feature>
<dbReference type="GO" id="GO:0005576">
    <property type="term" value="C:extracellular region"/>
    <property type="evidence" value="ECO:0007669"/>
    <property type="project" value="UniProtKB-SubCell"/>
</dbReference>
<dbReference type="PROSITE" id="PS50025">
    <property type="entry name" value="LAM_G_DOMAIN"/>
    <property type="match status" value="3"/>
</dbReference>
<dbReference type="GO" id="GO:0005886">
    <property type="term" value="C:plasma membrane"/>
    <property type="evidence" value="ECO:0007669"/>
    <property type="project" value="UniProtKB-ARBA"/>
</dbReference>
<dbReference type="FunFam" id="2.40.50.120:FF:000008">
    <property type="entry name" value="agrin isoform X1"/>
    <property type="match status" value="1"/>
</dbReference>
<feature type="domain" description="SEA" evidence="17">
    <location>
        <begin position="1127"/>
        <end position="1249"/>
    </location>
</feature>
<dbReference type="SMART" id="SM00181">
    <property type="entry name" value="EGF"/>
    <property type="match status" value="9"/>
</dbReference>
<keyword evidence="5 12" id="KW-0245">EGF-like domain</keyword>
<dbReference type="Gene3D" id="2.10.25.10">
    <property type="entry name" value="Laminin"/>
    <property type="match status" value="6"/>
</dbReference>
<feature type="disulfide bond" evidence="14">
    <location>
        <begin position="855"/>
        <end position="872"/>
    </location>
</feature>
<evidence type="ECO:0000256" key="7">
    <source>
        <dbReference type="ARBA" id="ARBA00022737"/>
    </source>
</evidence>
<evidence type="ECO:0000256" key="1">
    <source>
        <dbReference type="ARBA" id="ARBA00004613"/>
    </source>
</evidence>
<feature type="domain" description="EGF-like" evidence="19">
    <location>
        <begin position="1844"/>
        <end position="1882"/>
    </location>
</feature>
<dbReference type="SUPFAM" id="SSF50242">
    <property type="entry name" value="TIMP-like"/>
    <property type="match status" value="1"/>
</dbReference>
<dbReference type="InterPro" id="IPR050653">
    <property type="entry name" value="Prot_Inhib_GrowthFact_Antg"/>
</dbReference>
<dbReference type="PROSITE" id="PS51121">
    <property type="entry name" value="NTA"/>
    <property type="match status" value="1"/>
</dbReference>
<dbReference type="PROSITE" id="PS00022">
    <property type="entry name" value="EGF_1"/>
    <property type="match status" value="3"/>
</dbReference>
<evidence type="ECO:0000256" key="12">
    <source>
        <dbReference type="PROSITE-ProRule" id="PRU00076"/>
    </source>
</evidence>
<protein>
    <recommendedName>
        <fullName evidence="2">Agrin</fullName>
    </recommendedName>
</protein>
<accession>A0A674HR53</accession>
<dbReference type="SMART" id="SM00200">
    <property type="entry name" value="SEA"/>
    <property type="match status" value="1"/>
</dbReference>
<reference evidence="23" key="3">
    <citation type="submission" date="2025-09" db="UniProtKB">
        <authorList>
            <consortium name="Ensembl"/>
        </authorList>
    </citation>
    <scope>IDENTIFICATION</scope>
</reference>
<dbReference type="Pfam" id="PF00053">
    <property type="entry name" value="EGF_laminin"/>
    <property type="match status" value="2"/>
</dbReference>
<evidence type="ECO:0000259" key="18">
    <source>
        <dbReference type="PROSITE" id="PS50025"/>
    </source>
</evidence>
<evidence type="ECO:0000256" key="9">
    <source>
        <dbReference type="ARBA" id="ARBA00023157"/>
    </source>
</evidence>
<dbReference type="FunCoup" id="A0A674HR53">
    <property type="interactions" value="98"/>
</dbReference>
<dbReference type="FunFam" id="2.10.25.10:FF:000006">
    <property type="entry name" value="Versican core protein-like isoform 1"/>
    <property type="match status" value="1"/>
</dbReference>
<evidence type="ECO:0000259" key="19">
    <source>
        <dbReference type="PROSITE" id="PS50026"/>
    </source>
</evidence>
<dbReference type="GeneTree" id="ENSGT00940000158337"/>
<dbReference type="PROSITE" id="PS01248">
    <property type="entry name" value="EGF_LAM_1"/>
    <property type="match status" value="1"/>
</dbReference>
<feature type="domain" description="Kazal-like" evidence="22">
    <location>
        <begin position="266"/>
        <end position="321"/>
    </location>
</feature>
<keyword evidence="24" id="KW-1185">Reference proteome</keyword>
<feature type="domain" description="Laminin G" evidence="18">
    <location>
        <begin position="1363"/>
        <end position="1557"/>
    </location>
</feature>
<dbReference type="InterPro" id="IPR002350">
    <property type="entry name" value="Kazal_dom"/>
</dbReference>
<feature type="domain" description="EGF-like" evidence="19">
    <location>
        <begin position="1322"/>
        <end position="1358"/>
    </location>
</feature>
<dbReference type="PROSITE" id="PS00010">
    <property type="entry name" value="ASX_HYDROXYL"/>
    <property type="match status" value="1"/>
</dbReference>
<dbReference type="SMART" id="SM00280">
    <property type="entry name" value="KAZAL"/>
    <property type="match status" value="9"/>
</dbReference>
<dbReference type="Pfam" id="PF07648">
    <property type="entry name" value="Kazal_2"/>
    <property type="match status" value="8"/>
</dbReference>
<feature type="domain" description="Kazal-like" evidence="22">
    <location>
        <begin position="492"/>
        <end position="539"/>
    </location>
</feature>
<dbReference type="FunFam" id="3.30.60.30:FF:000024">
    <property type="entry name" value="Transmembrane agrin"/>
    <property type="match status" value="2"/>
</dbReference>
<dbReference type="FunFam" id="2.10.25.10:FF:000134">
    <property type="entry name" value="Transmembrane agrin"/>
    <property type="match status" value="1"/>
</dbReference>
<evidence type="ECO:0000259" key="22">
    <source>
        <dbReference type="PROSITE" id="PS51465"/>
    </source>
</evidence>
<feature type="domain" description="Kazal-like" evidence="22">
    <location>
        <begin position="928"/>
        <end position="977"/>
    </location>
</feature>
<keyword evidence="7" id="KW-0677">Repeat</keyword>
<dbReference type="PANTHER" id="PTHR10913:SF78">
    <property type="entry name" value="AGRIN"/>
    <property type="match status" value="1"/>
</dbReference>
<feature type="domain" description="Kazal-like" evidence="22">
    <location>
        <begin position="339"/>
        <end position="393"/>
    </location>
</feature>
<feature type="disulfide bond" evidence="12">
    <location>
        <begin position="1872"/>
        <end position="1881"/>
    </location>
</feature>
<dbReference type="FunFam" id="3.30.60.30:FF:000013">
    <property type="entry name" value="Agrin"/>
    <property type="match status" value="1"/>
</dbReference>
<feature type="domain" description="Laminin EGF-like" evidence="20">
    <location>
        <begin position="853"/>
        <end position="899"/>
    </location>
</feature>
<feature type="compositionally biased region" description="Low complexity" evidence="15">
    <location>
        <begin position="1042"/>
        <end position="1060"/>
    </location>
</feature>
<evidence type="ECO:0000256" key="8">
    <source>
        <dbReference type="ARBA" id="ARBA00022782"/>
    </source>
</evidence>
<evidence type="ECO:0000259" key="21">
    <source>
        <dbReference type="PROSITE" id="PS51121"/>
    </source>
</evidence>
<dbReference type="OMA" id="QKCTICT"/>
<dbReference type="InterPro" id="IPR008993">
    <property type="entry name" value="TIMP-like_OB-fold"/>
</dbReference>
<evidence type="ECO:0000259" key="17">
    <source>
        <dbReference type="PROSITE" id="PS50024"/>
    </source>
</evidence>
<evidence type="ECO:0000313" key="23">
    <source>
        <dbReference type="Ensembl" id="ENSTGUP00000037509.1"/>
    </source>
</evidence>
<keyword evidence="4" id="KW-0964">Secreted</keyword>
<dbReference type="FunFam" id="3.30.70.960:FF:000001">
    <property type="entry name" value="NtA agrin"/>
    <property type="match status" value="1"/>
</dbReference>
<keyword evidence="9 12" id="KW-1015">Disulfide bond</keyword>
<feature type="region of interest" description="Disordered" evidence="15">
    <location>
        <begin position="1036"/>
        <end position="1092"/>
    </location>
</feature>
<dbReference type="Ensembl" id="ENSTGUT00000026938.1">
    <property type="protein sequence ID" value="ENSTGUP00000037509.1"/>
    <property type="gene ID" value="ENSTGUG00000004020.2"/>
</dbReference>
<feature type="domain" description="Kazal-like" evidence="22">
    <location>
        <begin position="410"/>
        <end position="465"/>
    </location>
</feature>
<dbReference type="Pfam" id="PF01390">
    <property type="entry name" value="SEA"/>
    <property type="match status" value="1"/>
</dbReference>
<proteinExistence type="predicted"/>
<reference evidence="23 24" key="1">
    <citation type="journal article" date="2010" name="Nature">
        <title>The genome of a songbird.</title>
        <authorList>
            <person name="Warren W.C."/>
            <person name="Clayton D.F."/>
            <person name="Ellegren H."/>
            <person name="Arnold A.P."/>
            <person name="Hillier L.W."/>
            <person name="Kunstner A."/>
            <person name="Searle S."/>
            <person name="White S."/>
            <person name="Vilella A.J."/>
            <person name="Fairley S."/>
            <person name="Heger A."/>
            <person name="Kong L."/>
            <person name="Ponting C.P."/>
            <person name="Jarvis E.D."/>
            <person name="Mello C.V."/>
            <person name="Minx P."/>
            <person name="Lovell P."/>
            <person name="Velho T.A."/>
            <person name="Ferris M."/>
            <person name="Balakrishnan C.N."/>
            <person name="Sinha S."/>
            <person name="Blatti C."/>
            <person name="London S.E."/>
            <person name="Li Y."/>
            <person name="Lin Y.C."/>
            <person name="George J."/>
            <person name="Sweedler J."/>
            <person name="Southey B."/>
            <person name="Gunaratne P."/>
            <person name="Watson M."/>
            <person name="Nam K."/>
            <person name="Backstrom N."/>
            <person name="Smeds L."/>
            <person name="Nabholz B."/>
            <person name="Itoh Y."/>
            <person name="Whitney O."/>
            <person name="Pfenning A.R."/>
            <person name="Howard J."/>
            <person name="Volker M."/>
            <person name="Skinner B.M."/>
            <person name="Griffin D.K."/>
            <person name="Ye L."/>
            <person name="McLaren W.M."/>
            <person name="Flicek P."/>
            <person name="Quesada V."/>
            <person name="Velasco G."/>
            <person name="Lopez-Otin C."/>
            <person name="Puente X.S."/>
            <person name="Olender T."/>
            <person name="Lancet D."/>
            <person name="Smit A.F."/>
            <person name="Hubley R."/>
            <person name="Konkel M.K."/>
            <person name="Walker J.A."/>
            <person name="Batzer M.A."/>
            <person name="Gu W."/>
            <person name="Pollock D.D."/>
            <person name="Chen L."/>
            <person name="Cheng Z."/>
            <person name="Eichler E.E."/>
            <person name="Stapley J."/>
            <person name="Slate J."/>
            <person name="Ekblom R."/>
            <person name="Birkhead T."/>
            <person name="Burke T."/>
            <person name="Burt D."/>
            <person name="Scharff C."/>
            <person name="Adam I."/>
            <person name="Richard H."/>
            <person name="Sultan M."/>
            <person name="Soldatov A."/>
            <person name="Lehrach H."/>
            <person name="Edwards S.V."/>
            <person name="Yang S.P."/>
            <person name="Li X."/>
            <person name="Graves T."/>
            <person name="Fulton L."/>
            <person name="Nelson J."/>
            <person name="Chinwalla A."/>
            <person name="Hou S."/>
            <person name="Mardis E.R."/>
            <person name="Wilson R.K."/>
        </authorList>
    </citation>
    <scope>NUCLEOTIDE SEQUENCE [LARGE SCALE GENOMIC DNA]</scope>
</reference>
<dbReference type="SMART" id="SM00282">
    <property type="entry name" value="LamG"/>
    <property type="match status" value="3"/>
</dbReference>
<dbReference type="Pfam" id="PF00050">
    <property type="entry name" value="Kazal_1"/>
    <property type="match status" value="1"/>
</dbReference>
<feature type="chain" id="PRO_5025403823" description="Agrin" evidence="16">
    <location>
        <begin position="32"/>
        <end position="2076"/>
    </location>
</feature>
<comment type="subcellular location">
    <subcellularLocation>
        <location evidence="1">Secreted</location>
    </subcellularLocation>
</comment>
<feature type="domain" description="Kazal-like" evidence="22">
    <location>
        <begin position="706"/>
        <end position="754"/>
    </location>
</feature>
<dbReference type="InterPro" id="IPR003884">
    <property type="entry name" value="FacI_MAC"/>
</dbReference>
<keyword evidence="11 14" id="KW-0424">Laminin EGF-like domain</keyword>
<dbReference type="PROSITE" id="PS01186">
    <property type="entry name" value="EGF_2"/>
    <property type="match status" value="1"/>
</dbReference>
<evidence type="ECO:0000256" key="10">
    <source>
        <dbReference type="ARBA" id="ARBA00023180"/>
    </source>
</evidence>
<dbReference type="Gene3D" id="2.40.50.120">
    <property type="match status" value="1"/>
</dbReference>
<dbReference type="Pfam" id="PF00008">
    <property type="entry name" value="EGF"/>
    <property type="match status" value="3"/>
</dbReference>
<feature type="region of interest" description="Disordered" evidence="15">
    <location>
        <begin position="1478"/>
        <end position="1497"/>
    </location>
</feature>
<dbReference type="FunFam" id="3.30.60.30:FF:000018">
    <property type="entry name" value="Transmembrane agrin"/>
    <property type="match status" value="1"/>
</dbReference>
<dbReference type="InterPro" id="IPR000082">
    <property type="entry name" value="SEA_dom"/>
</dbReference>
<evidence type="ECO:0000256" key="13">
    <source>
        <dbReference type="PROSITE-ProRule" id="PRU00443"/>
    </source>
</evidence>
<dbReference type="PROSITE" id="PS51465">
    <property type="entry name" value="KAZAL_2"/>
    <property type="match status" value="9"/>
</dbReference>
<keyword evidence="8" id="KW-0221">Differentiation</keyword>
<evidence type="ECO:0000256" key="15">
    <source>
        <dbReference type="SAM" id="MobiDB-lite"/>
    </source>
</evidence>
<feature type="disulfide bond" evidence="12">
    <location>
        <begin position="1348"/>
        <end position="1357"/>
    </location>
</feature>
<dbReference type="GO" id="GO:0007399">
    <property type="term" value="P:nervous system development"/>
    <property type="evidence" value="ECO:0007669"/>
    <property type="project" value="UniProtKB-ARBA"/>
</dbReference>
<dbReference type="Pfam" id="PF03146">
    <property type="entry name" value="NtA"/>
    <property type="match status" value="1"/>
</dbReference>
<dbReference type="Gene3D" id="3.30.70.960">
    <property type="entry name" value="SEA domain"/>
    <property type="match status" value="1"/>
</dbReference>
<dbReference type="GO" id="GO:0043236">
    <property type="term" value="F:laminin binding"/>
    <property type="evidence" value="ECO:0007669"/>
    <property type="project" value="InterPro"/>
</dbReference>
<sequence>MGARRAGTGRARLLLALGMALGMALLPPARAGCPERELQRREEEANVVLTGTVEEIMNVDPVHHTYSCKVRVWRYLKGKDIVTHEILLDGGNKVVIGGFGDPLICDNQVATGDTRIFFVNPAPQALWPAHRNELMLNSSLMRITLRNLEEVEHCVEDKPNSYFTQTPPPPRDGCRGMLCGFGAVCERSPTEPGQASCVCRKGPCAPVVAPVCGSDHSTYSNECELDRAQCNQQRRIKVVSKGPCGSKDPCAEVTCSFGSSCVPSPDGQAAKCVCPSSCGGVAESPVCGSDGRDYRSLCHLQKHACDAQQDLAKQFDGPCDPCQGVPSEPGRVCRVNPRTRRAELLPRPEDCPPGSGPVCGDDGVTYESECAMGRAGAIRGIDIQKVRSGQCQQQDRCKEECRFNAVCLNRRGAARCSCERISCDGAFRPLCGGDGRTYGSDCQRRRAECLRQAGIAVRHRGPCDLGAPSPCLSVECSFGATCVVKNQAAVCECQQQCQGRYDPVCGTDQRTYGSPCELHAMACLLQRDIGLRHRGPCERCGKCRFGAICEAETGRCVCPTECVPSAQPVCGSDGNTYGSECELHVRACTQQENILVAAQGPCKPCGSSLCSFGGRCEGGQCLCPRCERQPPAPVCGSDGVTYPSPCQLQVASCQLQKSIQVARTGPCEDECGSGGSGSGDGGECEQERCRHFGGWWDEDAEDEPCVCDFTCAAAPRAPVCGSDGVTYANECQLKKTRCEKRQELFVTSQGACRGESPQALATTPPPLLAVHCSQSVYGCCPDNVTAALGVGAAGCPSSCQCNPHGSYGGSCEPGSGQCSCKPGVGGLRCDRCEPGFWNFRGIVTDGRSGCTPCGCDPVGSVRDDCEQMSGLCSCRPGISGMKCSRCPAGSSLGSAGCQPDPSTPRSCQELSCDFGASCVELNGRAHCECPSPLCPEGNATKVCGSDGVTYGDQCQLRTIACRQGQHITVKHVGQCHGECHPWQCHSVSLGQCRPRVPRLRGHPTTRHVTTTARPATTPWVTHGAHRATARPLATAPVPAATGQPGSSQPGSGESGSAEGSGDLDMGTSGDQEASGAGSAGECEEEPDEAQVPPTAAIERATCYNSALGCCSDGRTAAADGDGSNCPATKVFQGVLILEEVEGQELFYTPEMADPKSELFGETARSIESALDELFRGSEVRRDFRSVRVRDLGQSSAVRVIVEAHFDPATSYTAADIQGALLKQLRAARRKTILVKKPQQEHIKFMDFDWLPRLVTTTVTTTTGTTAAPGSARTAGHPGHPVGTVGSPGEPVGTTGTARSPAGTAGSSRGAPPTALPPGTAPAPPPCASQPCRHGGTCRDDGHGFTCSCPAGTAGTTCEKSAVPFVPRFGGGSVLALRTLRAYHTLRVALEFRALEPAGLLLYNAQRHGKDFIALATPPRGPEGKNRDFFISGGGAGARVAPRRFDTGSGTGTVTSRVPVEPGRWHRLLVTRNRRTGTLAVDGEPPVSGHSPPGTDGLNLDTELFIGGVPEEHRAAFERTGVAGGLRGCVRALSINNRGHELRPGAADVLYGSAVGECGTEPCQPNPCHHGGTCQPRDADAFQCQCPEAYAGTGRAPRALGWALWGFLPVPAGPTCALERNPCEPSPCHGSATCQVLPGSGFLCACPLGRHGDLCQQGSEQDPAVPFLPQFSGSSYLELPGLQSFVPGLPDRMSLDLVLLARRPRGLILYNGQRSDGGGDFVSLALHGGHLEFRFDLGKGPALLRSREPVPLDTWVSVRLERSGRKGVLRVNGGPAVTGESPVPHMVLNLKEPLYLGGAPDFSRLARAAAVSSGFEGALQKVLVDGVPVLREQNVRAARQVVPFRGHPCTQEPNPCQPGGTCQPSMAGYQCSCHAGFAGARCEKGASIIEKAAGDTEAVAFDGRTYLEFHNAVTRSEKALQSNHFELSIKTEATQGLLLWSGKGLQRSDYLALAIVDGHVQLSYDLGSKGVTLRSSVPVNTNQWVRIRASRVQREGSLQVGNEAPIAGSSPLGATQLDTDGALWLGGLDKPSVPQRLPKAFSTGFVGCMRDVLVDRRELHLQEDALNRPRILHCSAQ</sequence>
<dbReference type="Pfam" id="PF00054">
    <property type="entry name" value="Laminin_G_1"/>
    <property type="match status" value="3"/>
</dbReference>
<evidence type="ECO:0000259" key="20">
    <source>
        <dbReference type="PROSITE" id="PS50027"/>
    </source>
</evidence>
<evidence type="ECO:0000256" key="4">
    <source>
        <dbReference type="ARBA" id="ARBA00022525"/>
    </source>
</evidence>
<dbReference type="Gene3D" id="3.30.60.30">
    <property type="match status" value="9"/>
</dbReference>
<dbReference type="InterPro" id="IPR000152">
    <property type="entry name" value="EGF-type_Asp/Asn_hydroxyl_site"/>
</dbReference>
<feature type="disulfide bond" evidence="14">
    <location>
        <begin position="799"/>
        <end position="811"/>
    </location>
</feature>
<dbReference type="InterPro" id="IPR000742">
    <property type="entry name" value="EGF"/>
</dbReference>
<evidence type="ECO:0000256" key="5">
    <source>
        <dbReference type="ARBA" id="ARBA00022536"/>
    </source>
</evidence>
<feature type="domain" description="EGF-like" evidence="19">
    <location>
        <begin position="1618"/>
        <end position="1655"/>
    </location>
</feature>
<dbReference type="CDD" id="cd00110">
    <property type="entry name" value="LamG"/>
    <property type="match status" value="3"/>
</dbReference>
<evidence type="ECO:0000256" key="14">
    <source>
        <dbReference type="PROSITE-ProRule" id="PRU00460"/>
    </source>
</evidence>
<feature type="signal peptide" evidence="16">
    <location>
        <begin position="1"/>
        <end position="31"/>
    </location>
</feature>
<dbReference type="SMART" id="SM00274">
    <property type="entry name" value="FOLN"/>
    <property type="match status" value="5"/>
</dbReference>
<feature type="domain" description="Kazal-like" evidence="22">
    <location>
        <begin position="544"/>
        <end position="604"/>
    </location>
</feature>
<evidence type="ECO:0000313" key="24">
    <source>
        <dbReference type="Proteomes" id="UP000007754"/>
    </source>
</evidence>
<dbReference type="InterPro" id="IPR004850">
    <property type="entry name" value="NtA_dom"/>
</dbReference>
<feature type="domain" description="NtA" evidence="21">
    <location>
        <begin position="33"/>
        <end position="159"/>
    </location>
</feature>
<dbReference type="PROSITE" id="PS50024">
    <property type="entry name" value="SEA"/>
    <property type="match status" value="1"/>
</dbReference>
<keyword evidence="6 16" id="KW-0732">Signal</keyword>
<feature type="domain" description="EGF-like" evidence="19">
    <location>
        <begin position="1558"/>
        <end position="1595"/>
    </location>
</feature>
<feature type="disulfide bond" evidence="14">
    <location>
        <begin position="874"/>
        <end position="883"/>
    </location>
</feature>
<evidence type="ECO:0000256" key="16">
    <source>
        <dbReference type="SAM" id="SignalP"/>
    </source>
</evidence>
<dbReference type="InterPro" id="IPR036364">
    <property type="entry name" value="SEA_dom_sf"/>
</dbReference>
<keyword evidence="3" id="KW-0217">Developmental protein</keyword>
<feature type="domain" description="Kazal-like" evidence="22">
    <location>
        <begin position="198"/>
        <end position="246"/>
    </location>
</feature>
<dbReference type="SUPFAM" id="SSF82671">
    <property type="entry name" value="SEA domain"/>
    <property type="match status" value="1"/>
</dbReference>
<dbReference type="FunFam" id="3.30.60.30:FF:000008">
    <property type="entry name" value="Transmembrane agrin"/>
    <property type="match status" value="1"/>
</dbReference>
<dbReference type="GO" id="GO:0008582">
    <property type="term" value="P:regulation of synaptic assembly at neuromuscular junction"/>
    <property type="evidence" value="ECO:0007669"/>
    <property type="project" value="Ensembl"/>
</dbReference>
<dbReference type="Gene3D" id="2.60.120.200">
    <property type="match status" value="3"/>
</dbReference>
<dbReference type="InterPro" id="IPR036058">
    <property type="entry name" value="Kazal_dom_sf"/>
</dbReference>
<dbReference type="CDD" id="cd00055">
    <property type="entry name" value="EGF_Lam"/>
    <property type="match status" value="2"/>
</dbReference>
<dbReference type="FunFam" id="2.60.120.200:FF:000027">
    <property type="entry name" value="Transmembrane agrin"/>
    <property type="match status" value="1"/>
</dbReference>
<dbReference type="CDD" id="cd00104">
    <property type="entry name" value="KAZAL_FS"/>
    <property type="match status" value="9"/>
</dbReference>
<dbReference type="PROSITE" id="PS50026">
    <property type="entry name" value="EGF_3"/>
    <property type="match status" value="4"/>
</dbReference>
<feature type="disulfide bond" evidence="13">
    <location>
        <begin position="33"/>
        <end position="105"/>
    </location>
</feature>
<evidence type="ECO:0000256" key="2">
    <source>
        <dbReference type="ARBA" id="ARBA00016077"/>
    </source>
</evidence>
<comment type="caution">
    <text evidence="12">Lacks conserved residue(s) required for the propagation of feature annotation.</text>
</comment>
<evidence type="ECO:0000256" key="3">
    <source>
        <dbReference type="ARBA" id="ARBA00022473"/>
    </source>
</evidence>
<feature type="region of interest" description="Disordered" evidence="15">
    <location>
        <begin position="1262"/>
        <end position="1334"/>
    </location>
</feature>
<feature type="domain" description="Laminin G" evidence="18">
    <location>
        <begin position="1895"/>
        <end position="2073"/>
    </location>
</feature>
<dbReference type="SMART" id="SM00180">
    <property type="entry name" value="EGF_Lam"/>
    <property type="match status" value="2"/>
</dbReference>
<feature type="compositionally biased region" description="Low complexity" evidence="15">
    <location>
        <begin position="1262"/>
        <end position="1274"/>
    </location>
</feature>
<dbReference type="PRINTS" id="PR00011">
    <property type="entry name" value="EGFLAMININ"/>
</dbReference>
<dbReference type="InterPro" id="IPR002049">
    <property type="entry name" value="LE_dom"/>
</dbReference>
<feature type="domain" description="Laminin G" evidence="18">
    <location>
        <begin position="1665"/>
        <end position="1848"/>
    </location>
</feature>
<feature type="domain" description="Kazal-like" evidence="22">
    <location>
        <begin position="622"/>
        <end position="669"/>
    </location>
</feature>
<feature type="disulfide bond" evidence="14">
    <location>
        <begin position="820"/>
        <end position="829"/>
    </location>
</feature>
<dbReference type="GO" id="GO:0005509">
    <property type="term" value="F:calcium ion binding"/>
    <property type="evidence" value="ECO:0007669"/>
    <property type="project" value="InterPro"/>
</dbReference>
<dbReference type="CDD" id="cd00054">
    <property type="entry name" value="EGF_CA"/>
    <property type="match status" value="2"/>
</dbReference>
<dbReference type="SMART" id="SM00179">
    <property type="entry name" value="EGF_CA"/>
    <property type="match status" value="3"/>
</dbReference>
<dbReference type="GO" id="GO:0005604">
    <property type="term" value="C:basement membrane"/>
    <property type="evidence" value="ECO:0007669"/>
    <property type="project" value="Ensembl"/>
</dbReference>
<dbReference type="SUPFAM" id="SSF100895">
    <property type="entry name" value="Kazal-type serine protease inhibitors"/>
    <property type="match status" value="9"/>
</dbReference>
<dbReference type="PANTHER" id="PTHR10913">
    <property type="entry name" value="FOLLISTATIN-RELATED"/>
    <property type="match status" value="1"/>
</dbReference>
<dbReference type="InterPro" id="IPR003645">
    <property type="entry name" value="Fol_N"/>
</dbReference>
<reference evidence="23" key="2">
    <citation type="submission" date="2025-08" db="UniProtKB">
        <authorList>
            <consortium name="Ensembl"/>
        </authorList>
    </citation>
    <scope>IDENTIFICATION</scope>
</reference>
<feature type="disulfide bond" evidence="12">
    <location>
        <begin position="1645"/>
        <end position="1654"/>
    </location>
</feature>
<dbReference type="InParanoid" id="A0A674HR53"/>
<dbReference type="FunFam" id="3.30.60.30:FF:000022">
    <property type="entry name" value="Transmembrane agrin"/>
    <property type="match status" value="1"/>
</dbReference>
<dbReference type="FunFam" id="2.10.25.10:FF:000140">
    <property type="entry name" value="Transmembrane agrin"/>
    <property type="match status" value="1"/>
</dbReference>
<feature type="disulfide bond" evidence="14">
    <location>
        <begin position="853"/>
        <end position="865"/>
    </location>
</feature>
<dbReference type="PROSITE" id="PS50027">
    <property type="entry name" value="EGF_LAM_2"/>
    <property type="match status" value="2"/>
</dbReference>
<dbReference type="SUPFAM" id="SSF49899">
    <property type="entry name" value="Concanavalin A-like lectins/glucanases"/>
    <property type="match status" value="3"/>
</dbReference>